<accession>A0A1F4PPR4</accession>
<feature type="transmembrane region" description="Helical" evidence="1">
    <location>
        <begin position="12"/>
        <end position="32"/>
    </location>
</feature>
<dbReference type="STRING" id="1798539.A2994_00295"/>
<keyword evidence="1" id="KW-0812">Transmembrane</keyword>
<protein>
    <submittedName>
        <fullName evidence="2">Uncharacterized protein</fullName>
    </submittedName>
</protein>
<gene>
    <name evidence="2" type="ORF">A2994_00295</name>
</gene>
<evidence type="ECO:0000256" key="1">
    <source>
        <dbReference type="SAM" id="Phobius"/>
    </source>
</evidence>
<evidence type="ECO:0000313" key="3">
    <source>
        <dbReference type="Proteomes" id="UP000179010"/>
    </source>
</evidence>
<proteinExistence type="predicted"/>
<dbReference type="EMBL" id="METE01000011">
    <property type="protein sequence ID" value="OGB85042.1"/>
    <property type="molecule type" value="Genomic_DNA"/>
</dbReference>
<reference evidence="2 3" key="1">
    <citation type="journal article" date="2016" name="Nat. Commun.">
        <title>Thousands of microbial genomes shed light on interconnected biogeochemical processes in an aquifer system.</title>
        <authorList>
            <person name="Anantharaman K."/>
            <person name="Brown C.T."/>
            <person name="Hug L.A."/>
            <person name="Sharon I."/>
            <person name="Castelle C.J."/>
            <person name="Probst A.J."/>
            <person name="Thomas B.C."/>
            <person name="Singh A."/>
            <person name="Wilkins M.J."/>
            <person name="Karaoz U."/>
            <person name="Brodie E.L."/>
            <person name="Williams K.H."/>
            <person name="Hubbard S.S."/>
            <person name="Banfield J.F."/>
        </authorList>
    </citation>
    <scope>NUCLEOTIDE SEQUENCE [LARGE SCALE GENOMIC DNA]</scope>
</reference>
<name>A0A1F4PPR4_UNCK3</name>
<dbReference type="Proteomes" id="UP000179010">
    <property type="component" value="Unassembled WGS sequence"/>
</dbReference>
<dbReference type="AlphaFoldDB" id="A0A1F4PPR4"/>
<sequence length="117" mass="12690">MKTFNTENQFTTVAVTFCLIGLALLLSVMIWHQQINQHPLFKKGAAAAVAADLQVAALPVATPAADLNSTRIPDSVLQEITADPRNLSGYQPPAAELSPALKFLYTLEQPDIFPTQQ</sequence>
<keyword evidence="1" id="KW-1133">Transmembrane helix</keyword>
<evidence type="ECO:0000313" key="2">
    <source>
        <dbReference type="EMBL" id="OGB85042.1"/>
    </source>
</evidence>
<comment type="caution">
    <text evidence="2">The sequence shown here is derived from an EMBL/GenBank/DDBJ whole genome shotgun (WGS) entry which is preliminary data.</text>
</comment>
<organism evidence="2 3">
    <name type="scientific">candidate division Kazan bacterium RIFCSPLOWO2_01_FULL_48_13</name>
    <dbReference type="NCBI Taxonomy" id="1798539"/>
    <lineage>
        <taxon>Bacteria</taxon>
        <taxon>Bacteria division Kazan-3B-28</taxon>
    </lineage>
</organism>
<keyword evidence="1" id="KW-0472">Membrane</keyword>